<protein>
    <recommendedName>
        <fullName evidence="2">DNA polymerase delta subunit 3</fullName>
    </recommendedName>
</protein>
<evidence type="ECO:0000256" key="1">
    <source>
        <dbReference type="ARBA" id="ARBA00004123"/>
    </source>
</evidence>
<dbReference type="PANTHER" id="PTHR17598">
    <property type="entry name" value="DNA POLYMERASE DELTA SUBUNIT 3"/>
    <property type="match status" value="1"/>
</dbReference>
<dbReference type="InterPro" id="IPR019038">
    <property type="entry name" value="POLD3"/>
</dbReference>
<evidence type="ECO:0000256" key="2">
    <source>
        <dbReference type="ARBA" id="ARBA00017589"/>
    </source>
</evidence>
<dbReference type="Proteomes" id="UP001473302">
    <property type="component" value="Unassembled WGS sequence"/>
</dbReference>
<feature type="compositionally biased region" description="Basic and acidic residues" evidence="5">
    <location>
        <begin position="224"/>
        <end position="244"/>
    </location>
</feature>
<feature type="compositionally biased region" description="Basic and acidic residues" evidence="5">
    <location>
        <begin position="282"/>
        <end position="292"/>
    </location>
</feature>
<comment type="subcellular location">
    <subcellularLocation>
        <location evidence="1">Nucleus</location>
    </subcellularLocation>
</comment>
<name>A0ABP9YWJ2_9FUNG</name>
<feature type="compositionally biased region" description="Acidic residues" evidence="5">
    <location>
        <begin position="245"/>
        <end position="259"/>
    </location>
</feature>
<comment type="caution">
    <text evidence="6">The sequence shown here is derived from an EMBL/GenBank/DDBJ whole genome shotgun (WGS) entry which is preliminary data.</text>
</comment>
<feature type="compositionally biased region" description="Acidic residues" evidence="5">
    <location>
        <begin position="267"/>
        <end position="279"/>
    </location>
</feature>
<dbReference type="EMBL" id="BAABUK010000009">
    <property type="protein sequence ID" value="GAA5811228.1"/>
    <property type="molecule type" value="Genomic_DNA"/>
</dbReference>
<accession>A0ABP9YWJ2</accession>
<keyword evidence="3" id="KW-0235">DNA replication</keyword>
<sequence length="388" mass="43079">MSDYKEYLNVAVVQENRPVTYKALARSLGIHVNTAKQALFEFSQENESTAYATYCITGQTLSNDQFTIKLVKASDVEETKKSYKQITGIHVYSVTPFDCCNFSLLYPACKNIPKLTLEDRVKSGILKNDSVTIKPPKASRLVEVKKPVASAVQRAEPAKSTIATKPVTATKPAVKRKGTLSFGPTTSKKQAVDSPKSKAEPKQTKPVSKPVYKPKSSVLSQMKKKSDEDDIEMRLAKTSIKPEDIFTDDEDEDDEEEPQPEQPQEPDFIEIEEDEDMMDVEPVAKEETKEVDDTPPAPVCSTPGKSKRKVLKKKTSKNARGFLVTEEVWEWEEVSDSELPKHTLTPTPSIDIKPKPKTAANGKNAPKKSAGNTKSAAQTSLFSFFKKN</sequence>
<feature type="compositionally biased region" description="Basic residues" evidence="5">
    <location>
        <begin position="305"/>
        <end position="316"/>
    </location>
</feature>
<feature type="compositionally biased region" description="Low complexity" evidence="5">
    <location>
        <begin position="205"/>
        <end position="218"/>
    </location>
</feature>
<proteinExistence type="predicted"/>
<dbReference type="PANTHER" id="PTHR17598:SF13">
    <property type="entry name" value="DNA POLYMERASE DELTA SUBUNIT 3"/>
    <property type="match status" value="1"/>
</dbReference>
<evidence type="ECO:0000256" key="4">
    <source>
        <dbReference type="ARBA" id="ARBA00023242"/>
    </source>
</evidence>
<dbReference type="Pfam" id="PF09507">
    <property type="entry name" value="CDC27"/>
    <property type="match status" value="2"/>
</dbReference>
<dbReference type="InterPro" id="IPR041913">
    <property type="entry name" value="POLD3_sf"/>
</dbReference>
<evidence type="ECO:0000313" key="7">
    <source>
        <dbReference type="Proteomes" id="UP001473302"/>
    </source>
</evidence>
<feature type="compositionally biased region" description="Polar residues" evidence="5">
    <location>
        <begin position="370"/>
        <end position="382"/>
    </location>
</feature>
<evidence type="ECO:0000313" key="6">
    <source>
        <dbReference type="EMBL" id="GAA5811228.1"/>
    </source>
</evidence>
<keyword evidence="7" id="KW-1185">Reference proteome</keyword>
<feature type="region of interest" description="Disordered" evidence="5">
    <location>
        <begin position="153"/>
        <end position="316"/>
    </location>
</feature>
<reference evidence="6 7" key="1">
    <citation type="submission" date="2024-04" db="EMBL/GenBank/DDBJ databases">
        <title>genome sequences of Mucor flavus KT1a and Helicostylum pulchrum KT1b strains isolated from the surface of a dry-aged beef.</title>
        <authorList>
            <person name="Toyotome T."/>
            <person name="Hosono M."/>
            <person name="Torimaru M."/>
            <person name="Fukuda K."/>
            <person name="Mikami N."/>
        </authorList>
    </citation>
    <scope>NUCLEOTIDE SEQUENCE [LARGE SCALE GENOMIC DNA]</scope>
    <source>
        <strain evidence="6 7">KT1a</strain>
    </source>
</reference>
<evidence type="ECO:0000256" key="3">
    <source>
        <dbReference type="ARBA" id="ARBA00022705"/>
    </source>
</evidence>
<organism evidence="6 7">
    <name type="scientific">Mucor flavus</name>
    <dbReference type="NCBI Taxonomy" id="439312"/>
    <lineage>
        <taxon>Eukaryota</taxon>
        <taxon>Fungi</taxon>
        <taxon>Fungi incertae sedis</taxon>
        <taxon>Mucoromycota</taxon>
        <taxon>Mucoromycotina</taxon>
        <taxon>Mucoromycetes</taxon>
        <taxon>Mucorales</taxon>
        <taxon>Mucorineae</taxon>
        <taxon>Mucoraceae</taxon>
        <taxon>Mucor</taxon>
    </lineage>
</organism>
<keyword evidence="4" id="KW-0539">Nucleus</keyword>
<gene>
    <name evidence="6" type="ORF">MFLAVUS_004660</name>
</gene>
<dbReference type="Gene3D" id="3.90.1030.20">
    <property type="entry name" value="DNA polymerase delta, p66 (Cdc27) subunit, wHTH domain"/>
    <property type="match status" value="1"/>
</dbReference>
<evidence type="ECO:0000256" key="5">
    <source>
        <dbReference type="SAM" id="MobiDB-lite"/>
    </source>
</evidence>
<feature type="region of interest" description="Disordered" evidence="5">
    <location>
        <begin position="333"/>
        <end position="388"/>
    </location>
</feature>